<keyword evidence="3" id="KW-0676">Redox-active center</keyword>
<evidence type="ECO:0000256" key="1">
    <source>
        <dbReference type="ARBA" id="ARBA00004196"/>
    </source>
</evidence>
<name>A0A1B1UPZ2_9BRAD</name>
<proteinExistence type="predicted"/>
<dbReference type="EMBL" id="CP016428">
    <property type="protein sequence ID" value="ANW04794.1"/>
    <property type="molecule type" value="Genomic_DNA"/>
</dbReference>
<sequence length="218" mass="23472">MNGVARIALRSAARLTAAAAVALLTQHGAARAVPQNFVMHPAPKAVPAVTFEVETGASQSLAEFTGKVVVLNIWATWCVPCRLEMPALDRLQSILGSDGFAVVPVSIDRGGIEAVKKFYGEIAIKNLPIYLDVSGQAVRRLDAVGLPTTLILDRNGQEIVRVIGPAEWDAPEITEFLKSIIARKVDSIEQVAHNDDRHESTPGLLARGLRWLKALVAK</sequence>
<dbReference type="InterPro" id="IPR017937">
    <property type="entry name" value="Thioredoxin_CS"/>
</dbReference>
<reference evidence="6 7" key="1">
    <citation type="submission" date="2016-07" db="EMBL/GenBank/DDBJ databases">
        <title>Complete genome sequence of Bradyrhizobium icense LMTR 13T, a potential inoculant strain isolated from lima bean (Phaseolus lunatus) in Peru.</title>
        <authorList>
            <person name="Ormeno-Orrillo E."/>
            <person name="Duran D."/>
            <person name="Rogel M.A."/>
            <person name="Rey L."/>
            <person name="Imperial J."/>
            <person name="Ruiz-Argueso T."/>
            <person name="Martinez-Romero E."/>
        </authorList>
    </citation>
    <scope>NUCLEOTIDE SEQUENCE [LARGE SCALE GENOMIC DNA]</scope>
    <source>
        <strain evidence="6 7">LMTR 13</strain>
    </source>
</reference>
<organism evidence="6 7">
    <name type="scientific">Bradyrhizobium icense</name>
    <dbReference type="NCBI Taxonomy" id="1274631"/>
    <lineage>
        <taxon>Bacteria</taxon>
        <taxon>Pseudomonadati</taxon>
        <taxon>Pseudomonadota</taxon>
        <taxon>Alphaproteobacteria</taxon>
        <taxon>Hyphomicrobiales</taxon>
        <taxon>Nitrobacteraceae</taxon>
        <taxon>Bradyrhizobium</taxon>
    </lineage>
</organism>
<feature type="chain" id="PRO_5008530764" description="Thioredoxin domain-containing protein" evidence="4">
    <location>
        <begin position="33"/>
        <end position="218"/>
    </location>
</feature>
<dbReference type="Proteomes" id="UP000092839">
    <property type="component" value="Chromosome"/>
</dbReference>
<dbReference type="CDD" id="cd02966">
    <property type="entry name" value="TlpA_like_family"/>
    <property type="match status" value="1"/>
</dbReference>
<dbReference type="STRING" id="1274631.LMTR13_36300"/>
<keyword evidence="2" id="KW-0201">Cytochrome c-type biogenesis</keyword>
<dbReference type="PROSITE" id="PS00194">
    <property type="entry name" value="THIOREDOXIN_1"/>
    <property type="match status" value="1"/>
</dbReference>
<dbReference type="Gene3D" id="3.40.30.10">
    <property type="entry name" value="Glutaredoxin"/>
    <property type="match status" value="1"/>
</dbReference>
<dbReference type="InterPro" id="IPR036249">
    <property type="entry name" value="Thioredoxin-like_sf"/>
</dbReference>
<dbReference type="InterPro" id="IPR050553">
    <property type="entry name" value="Thioredoxin_ResA/DsbE_sf"/>
</dbReference>
<evidence type="ECO:0000256" key="4">
    <source>
        <dbReference type="SAM" id="SignalP"/>
    </source>
</evidence>
<evidence type="ECO:0000313" key="6">
    <source>
        <dbReference type="EMBL" id="ANW04794.1"/>
    </source>
</evidence>
<evidence type="ECO:0000256" key="3">
    <source>
        <dbReference type="ARBA" id="ARBA00023284"/>
    </source>
</evidence>
<gene>
    <name evidence="6" type="ORF">LMTR13_36300</name>
</gene>
<keyword evidence="7" id="KW-1185">Reference proteome</keyword>
<keyword evidence="4" id="KW-0732">Signal</keyword>
<evidence type="ECO:0000259" key="5">
    <source>
        <dbReference type="PROSITE" id="PS51352"/>
    </source>
</evidence>
<protein>
    <recommendedName>
        <fullName evidence="5">Thioredoxin domain-containing protein</fullName>
    </recommendedName>
</protein>
<feature type="signal peptide" evidence="4">
    <location>
        <begin position="1"/>
        <end position="32"/>
    </location>
</feature>
<dbReference type="InterPro" id="IPR013766">
    <property type="entry name" value="Thioredoxin_domain"/>
</dbReference>
<feature type="domain" description="Thioredoxin" evidence="5">
    <location>
        <begin position="40"/>
        <end position="182"/>
    </location>
</feature>
<dbReference type="SUPFAM" id="SSF52833">
    <property type="entry name" value="Thioredoxin-like"/>
    <property type="match status" value="1"/>
</dbReference>
<dbReference type="GO" id="GO:0017004">
    <property type="term" value="P:cytochrome complex assembly"/>
    <property type="evidence" value="ECO:0007669"/>
    <property type="project" value="UniProtKB-KW"/>
</dbReference>
<comment type="subcellular location">
    <subcellularLocation>
        <location evidence="1">Cell envelope</location>
    </subcellularLocation>
</comment>
<evidence type="ECO:0000313" key="7">
    <source>
        <dbReference type="Proteomes" id="UP000092839"/>
    </source>
</evidence>
<dbReference type="KEGG" id="bic:LMTR13_36300"/>
<evidence type="ECO:0000256" key="2">
    <source>
        <dbReference type="ARBA" id="ARBA00022748"/>
    </source>
</evidence>
<dbReference type="OrthoDB" id="9799347at2"/>
<dbReference type="GO" id="GO:0030313">
    <property type="term" value="C:cell envelope"/>
    <property type="evidence" value="ECO:0007669"/>
    <property type="project" value="UniProtKB-SubCell"/>
</dbReference>
<dbReference type="AlphaFoldDB" id="A0A1B1UPZ2"/>
<dbReference type="Pfam" id="PF08534">
    <property type="entry name" value="Redoxin"/>
    <property type="match status" value="1"/>
</dbReference>
<dbReference type="PROSITE" id="PS51352">
    <property type="entry name" value="THIOREDOXIN_2"/>
    <property type="match status" value="1"/>
</dbReference>
<accession>A0A1B1UPZ2</accession>
<dbReference type="InterPro" id="IPR013740">
    <property type="entry name" value="Redoxin"/>
</dbReference>
<dbReference type="GO" id="GO:0015036">
    <property type="term" value="F:disulfide oxidoreductase activity"/>
    <property type="evidence" value="ECO:0007669"/>
    <property type="project" value="UniProtKB-ARBA"/>
</dbReference>
<dbReference type="PANTHER" id="PTHR42852:SF18">
    <property type="entry name" value="CHROMOSOME UNDETERMINED SCAFFOLD_47, WHOLE GENOME SHOTGUN SEQUENCE"/>
    <property type="match status" value="1"/>
</dbReference>
<dbReference type="PANTHER" id="PTHR42852">
    <property type="entry name" value="THIOL:DISULFIDE INTERCHANGE PROTEIN DSBE"/>
    <property type="match status" value="1"/>
</dbReference>